<feature type="compositionally biased region" description="Gly residues" evidence="14">
    <location>
        <begin position="25"/>
        <end position="40"/>
    </location>
</feature>
<dbReference type="EMBL" id="KE672640">
    <property type="protein sequence ID" value="ERE79094.1"/>
    <property type="molecule type" value="Genomic_DNA"/>
</dbReference>
<feature type="transmembrane region" description="Helical" evidence="15">
    <location>
        <begin position="418"/>
        <end position="448"/>
    </location>
</feature>
<dbReference type="SUPFAM" id="SSF81321">
    <property type="entry name" value="Family A G protein-coupled receptor-like"/>
    <property type="match status" value="1"/>
</dbReference>
<keyword evidence="9 18" id="KW-0675">Receptor</keyword>
<comment type="subcellular location">
    <subcellularLocation>
        <location evidence="1">Cell membrane</location>
        <topology evidence="1">Multi-pass membrane protein</topology>
    </subcellularLocation>
</comment>
<evidence type="ECO:0000256" key="4">
    <source>
        <dbReference type="ARBA" id="ARBA00022692"/>
    </source>
</evidence>
<keyword evidence="7 15" id="KW-0472">Membrane</keyword>
<dbReference type="FunFam" id="1.20.1070.10:FF:000253">
    <property type="entry name" value="prostaglandin E2 receptor EP1 subtype"/>
    <property type="match status" value="1"/>
</dbReference>
<proteinExistence type="inferred from homology"/>
<evidence type="ECO:0000256" key="14">
    <source>
        <dbReference type="SAM" id="MobiDB-lite"/>
    </source>
</evidence>
<feature type="domain" description="PDZ" evidence="16">
    <location>
        <begin position="133"/>
        <end position="213"/>
    </location>
</feature>
<dbReference type="InterPro" id="IPR001478">
    <property type="entry name" value="PDZ"/>
</dbReference>
<dbReference type="InterPro" id="IPR056814">
    <property type="entry name" value="GIPC1-3_GH1"/>
</dbReference>
<dbReference type="GO" id="GO:0005886">
    <property type="term" value="C:plasma membrane"/>
    <property type="evidence" value="ECO:0007669"/>
    <property type="project" value="UniProtKB-SubCell"/>
</dbReference>
<keyword evidence="11" id="KW-0807">Transducer</keyword>
<keyword evidence="8" id="KW-1015">Disulfide bond</keyword>
<evidence type="ECO:0000313" key="19">
    <source>
        <dbReference type="Proteomes" id="UP000030759"/>
    </source>
</evidence>
<keyword evidence="6" id="KW-0297">G-protein coupled receptor</keyword>
<dbReference type="InterPro" id="IPR000708">
    <property type="entry name" value="Prostglndn_EP1_rcpt"/>
</dbReference>
<evidence type="ECO:0000256" key="6">
    <source>
        <dbReference type="ARBA" id="ARBA00023040"/>
    </source>
</evidence>
<feature type="transmembrane region" description="Helical" evidence="15">
    <location>
        <begin position="460"/>
        <end position="481"/>
    </location>
</feature>
<evidence type="ECO:0000256" key="1">
    <source>
        <dbReference type="ARBA" id="ARBA00004651"/>
    </source>
</evidence>
<evidence type="ECO:0000259" key="17">
    <source>
        <dbReference type="PROSITE" id="PS50262"/>
    </source>
</evidence>
<feature type="region of interest" description="Disordered" evidence="14">
    <location>
        <begin position="589"/>
        <end position="632"/>
    </location>
</feature>
<dbReference type="GO" id="GO:0004957">
    <property type="term" value="F:prostaglandin E receptor activity"/>
    <property type="evidence" value="ECO:0007669"/>
    <property type="project" value="InterPro"/>
</dbReference>
<evidence type="ECO:0000259" key="16">
    <source>
        <dbReference type="PROSITE" id="PS50106"/>
    </source>
</evidence>
<feature type="region of interest" description="Disordered" evidence="14">
    <location>
        <begin position="223"/>
        <end position="244"/>
    </location>
</feature>
<keyword evidence="4 15" id="KW-0812">Transmembrane</keyword>
<dbReference type="InterPro" id="IPR017452">
    <property type="entry name" value="GPCR_Rhodpsn_7TM"/>
</dbReference>
<evidence type="ECO:0000256" key="10">
    <source>
        <dbReference type="ARBA" id="ARBA00023180"/>
    </source>
</evidence>
<evidence type="ECO:0000256" key="5">
    <source>
        <dbReference type="ARBA" id="ARBA00022989"/>
    </source>
</evidence>
<dbReference type="PROSITE" id="PS00237">
    <property type="entry name" value="G_PROTEIN_RECEP_F1_1"/>
    <property type="match status" value="1"/>
</dbReference>
<feature type="compositionally biased region" description="Gly residues" evidence="14">
    <location>
        <begin position="228"/>
        <end position="240"/>
    </location>
</feature>
<dbReference type="Pfam" id="PF00001">
    <property type="entry name" value="7tm_1"/>
    <property type="match status" value="1"/>
</dbReference>
<evidence type="ECO:0000256" key="11">
    <source>
        <dbReference type="ARBA" id="ARBA00023224"/>
    </source>
</evidence>
<dbReference type="PANTHER" id="PTHR12259:SF4">
    <property type="entry name" value="PDZ DOMAIN-CONTAINING PROTEIN GIPC1"/>
    <property type="match status" value="1"/>
</dbReference>
<keyword evidence="5 15" id="KW-1133">Transmembrane helix</keyword>
<evidence type="ECO:0000313" key="18">
    <source>
        <dbReference type="EMBL" id="ERE79094.1"/>
    </source>
</evidence>
<dbReference type="FunFam" id="2.30.42.10:FF:000097">
    <property type="entry name" value="PDZ domain-containing protein GIPC1 isoform 1"/>
    <property type="match status" value="1"/>
</dbReference>
<protein>
    <recommendedName>
        <fullName evidence="12">Prostaglandin E2 receptor EP1 subtype</fullName>
    </recommendedName>
    <alternativeName>
        <fullName evidence="13">Prostanoid EP1 receptor</fullName>
    </alternativeName>
</protein>
<feature type="transmembrane region" description="Helical" evidence="15">
    <location>
        <begin position="385"/>
        <end position="406"/>
    </location>
</feature>
<feature type="transmembrane region" description="Helical" evidence="15">
    <location>
        <begin position="502"/>
        <end position="522"/>
    </location>
</feature>
<dbReference type="Proteomes" id="UP000030759">
    <property type="component" value="Unassembled WGS sequence"/>
</dbReference>
<dbReference type="InterPro" id="IPR000276">
    <property type="entry name" value="GPCR_Rhodpsn"/>
</dbReference>
<keyword evidence="3" id="KW-1003">Cell membrane</keyword>
<sequence>MPLGLGRRKKAPPLVENEEAEPGRSGLGVGEPGPLGGSGAGESQMGLPPPPAALRPRLVFHTQLAHGSPTGRIEGFTNVKELYGKIAEAFQLPAAEVMFCTLNTHKVDMDKLLGGQIGLEDFIFAHVKGQRKEVEVFKSEEALGLTITDNGAGYAFIKRIKDGSVIDHIQLISVGDMIEAINGQSLLGCRHYEVARLLKELPRGRTFTLKLTEPRKAFDMISQRSAGGHPGSGPQLGTGRGTLRLRSRGPATVEDLPSAFEEKAIEKVDDLLESYMGIRDTELAATMVELGKDKRNPDELAEALDERLGDFAFPDEFVFDVWGAIGDAKTHHVALVVLELSLLATDMSPCGLNESLVDETTTCATPRVPNTSAVLPPGDSGTSPVLPIFSMTLGAVSNVLALALLAQAAGRLRRRRSAATFLLFVASLLAIDLAGHVIPGALVLRLYAAGRSPAGGACHFLGGCMVFFGLCPLLLGCGMAVERCVGVTQPLLHAARVSVAHARLALAALATLALAVALLPLAHVGRYELQYPGTWCFISLGPRGGWRQALLAGLFAGLGLAALLAALVCNTLSGLALLRARWRRRRSRRLRETTGPDDRRRWGSRGPHLASTSSASSIASASATLRSSRGGGSARRVRAHDVEMVGQLVGIMVVSCICWSPLLVLVVLAVGGWNSSSLQRPLFLAVRLASWNQILDPWVYILLRQAVLRQLLRLLPLRAGAKGGPTELDLTKSAWEASSLRSSRHSGFSHL</sequence>
<dbReference type="Pfam" id="PF25083">
    <property type="entry name" value="GIPC1_GH1"/>
    <property type="match status" value="1"/>
</dbReference>
<name>A0A061I954_CRIGR</name>
<dbReference type="CDD" id="cd23077">
    <property type="entry name" value="PDZ_GIPC1"/>
    <property type="match status" value="1"/>
</dbReference>
<dbReference type="Pfam" id="PF25082">
    <property type="entry name" value="GIPC1_GH2"/>
    <property type="match status" value="1"/>
</dbReference>
<evidence type="ECO:0000256" key="12">
    <source>
        <dbReference type="ARBA" id="ARBA00069662"/>
    </source>
</evidence>
<dbReference type="InterPro" id="IPR008365">
    <property type="entry name" value="Prostanoid_rcpt"/>
</dbReference>
<dbReference type="CDD" id="cd21180">
    <property type="entry name" value="GH2_GIPC"/>
    <property type="match status" value="1"/>
</dbReference>
<reference evidence="19" key="1">
    <citation type="journal article" date="2013" name="Nat. Biotechnol.">
        <title>Chinese hamster genome sequenced from sorted chromosomes.</title>
        <authorList>
            <person name="Brinkrolf K."/>
            <person name="Rupp O."/>
            <person name="Laux H."/>
            <person name="Kollin F."/>
            <person name="Ernst W."/>
            <person name="Linke B."/>
            <person name="Kofler R."/>
            <person name="Romand S."/>
            <person name="Hesse F."/>
            <person name="Budach W.E."/>
            <person name="Galosy S."/>
            <person name="Muller D."/>
            <person name="Noll T."/>
            <person name="Wienberg J."/>
            <person name="Jostock T."/>
            <person name="Leonard M."/>
            <person name="Grillari J."/>
            <person name="Tauch A."/>
            <person name="Goesmann A."/>
            <person name="Helk B."/>
            <person name="Mott J.E."/>
            <person name="Puhler A."/>
            <person name="Borth N."/>
        </authorList>
    </citation>
    <scope>NUCLEOTIDE SEQUENCE [LARGE SCALE GENOMIC DNA]</scope>
    <source>
        <strain evidence="19">17A/GY</strain>
    </source>
</reference>
<dbReference type="InterPro" id="IPR017379">
    <property type="entry name" value="GIPC1/2/3"/>
</dbReference>
<dbReference type="Pfam" id="PF00595">
    <property type="entry name" value="PDZ"/>
    <property type="match status" value="1"/>
</dbReference>
<evidence type="ECO:0000256" key="2">
    <source>
        <dbReference type="ARBA" id="ARBA00009011"/>
    </source>
</evidence>
<comment type="similarity">
    <text evidence="2">Belongs to the GIPC family.</text>
</comment>
<feature type="compositionally biased region" description="Basic and acidic residues" evidence="14">
    <location>
        <begin position="590"/>
        <end position="601"/>
    </location>
</feature>
<feature type="compositionally biased region" description="Low complexity" evidence="14">
    <location>
        <begin position="610"/>
        <end position="628"/>
    </location>
</feature>
<evidence type="ECO:0000256" key="8">
    <source>
        <dbReference type="ARBA" id="ARBA00023157"/>
    </source>
</evidence>
<dbReference type="PANTHER" id="PTHR12259">
    <property type="entry name" value="RGS-GAIP INTERACTING PROTEIN GIPC"/>
    <property type="match status" value="1"/>
</dbReference>
<keyword evidence="10" id="KW-0325">Glycoprotein</keyword>
<feature type="domain" description="G-protein coupled receptors family 1 profile" evidence="17">
    <location>
        <begin position="397"/>
        <end position="700"/>
    </location>
</feature>
<evidence type="ECO:0000256" key="13">
    <source>
        <dbReference type="ARBA" id="ARBA00080309"/>
    </source>
</evidence>
<dbReference type="PROSITE" id="PS50106">
    <property type="entry name" value="PDZ"/>
    <property type="match status" value="1"/>
</dbReference>
<gene>
    <name evidence="18" type="ORF">H671_3g9861</name>
</gene>
<evidence type="ECO:0000256" key="7">
    <source>
        <dbReference type="ARBA" id="ARBA00023136"/>
    </source>
</evidence>
<dbReference type="Gene3D" id="2.30.42.10">
    <property type="match status" value="1"/>
</dbReference>
<dbReference type="InterPro" id="IPR055349">
    <property type="entry name" value="GH2_GIPC"/>
</dbReference>
<feature type="transmembrane region" description="Helical" evidence="15">
    <location>
        <begin position="549"/>
        <end position="578"/>
    </location>
</feature>
<accession>A0A061I954</accession>
<feature type="compositionally biased region" description="Basic residues" evidence="14">
    <location>
        <begin position="1"/>
        <end position="11"/>
    </location>
</feature>
<organism evidence="18 19">
    <name type="scientific">Cricetulus griseus</name>
    <name type="common">Chinese hamster</name>
    <name type="synonym">Cricetulus barabensis griseus</name>
    <dbReference type="NCBI Taxonomy" id="10029"/>
    <lineage>
        <taxon>Eukaryota</taxon>
        <taxon>Metazoa</taxon>
        <taxon>Chordata</taxon>
        <taxon>Craniata</taxon>
        <taxon>Vertebrata</taxon>
        <taxon>Euteleostomi</taxon>
        <taxon>Mammalia</taxon>
        <taxon>Eutheria</taxon>
        <taxon>Euarchontoglires</taxon>
        <taxon>Glires</taxon>
        <taxon>Rodentia</taxon>
        <taxon>Myomorpha</taxon>
        <taxon>Muroidea</taxon>
        <taxon>Cricetidae</taxon>
        <taxon>Cricetinae</taxon>
        <taxon>Cricetulus</taxon>
    </lineage>
</organism>
<dbReference type="PRINTS" id="PR00580">
    <property type="entry name" value="PRSTNOIDEP1R"/>
</dbReference>
<evidence type="ECO:0000256" key="15">
    <source>
        <dbReference type="SAM" id="Phobius"/>
    </source>
</evidence>
<evidence type="ECO:0000256" key="9">
    <source>
        <dbReference type="ARBA" id="ARBA00023170"/>
    </source>
</evidence>
<evidence type="ECO:0000256" key="3">
    <source>
        <dbReference type="ARBA" id="ARBA00022475"/>
    </source>
</evidence>
<feature type="transmembrane region" description="Helical" evidence="15">
    <location>
        <begin position="645"/>
        <end position="670"/>
    </location>
</feature>
<dbReference type="SUPFAM" id="SSF50156">
    <property type="entry name" value="PDZ domain-like"/>
    <property type="match status" value="1"/>
</dbReference>
<dbReference type="SMART" id="SM00228">
    <property type="entry name" value="PDZ"/>
    <property type="match status" value="1"/>
</dbReference>
<dbReference type="PROSITE" id="PS50262">
    <property type="entry name" value="G_PROTEIN_RECEP_F1_2"/>
    <property type="match status" value="1"/>
</dbReference>
<feature type="region of interest" description="Disordered" evidence="14">
    <location>
        <begin position="1"/>
        <end position="53"/>
    </location>
</feature>
<dbReference type="InterPro" id="IPR036034">
    <property type="entry name" value="PDZ_sf"/>
</dbReference>
<dbReference type="PRINTS" id="PR01788">
    <property type="entry name" value="PROSTANOIDR"/>
</dbReference>
<dbReference type="Gene3D" id="1.20.1070.10">
    <property type="entry name" value="Rhodopsin 7-helix transmembrane proteins"/>
    <property type="match status" value="1"/>
</dbReference>
<dbReference type="AlphaFoldDB" id="A0A061I954"/>